<dbReference type="Pfam" id="PF23847">
    <property type="entry name" value="DUF7211"/>
    <property type="match status" value="2"/>
</dbReference>
<sequence length="383" mass="43397">MSDQLMHYGVKGMRKGARKSREQRNAERRAKYEAKLKAKYGDHDIATIEAFIKKRKAQAKAARDWRLGNQRNRQLTATERREKYYNELDTGQLGKTYATDATLAEAARRYYKKGHNKRMGHSELMHYGVKGMKWGVRRRARRDAKEYTQAKMYYGEGAGNRRKLIKATVKARSKDPFYKSEFDKAVANTDMSKRASQARRQRGRKNARNSAGKTVRGVGNIATGNVSRAGGALALGYLGYQGAKAAGIAPTERELLTKAAKGARKIKRVVQHDDVLAHYGVRGMRWGIRKSRIKGAKRWTSKKQAKIDGMSDDQLRRVNNRLRLEKEYRQLTQTRMERYRAKAGKVVEEAAANTLQNALQKNLKKAASLGGSAAIKGAKRFKQ</sequence>
<dbReference type="EMBL" id="BK015940">
    <property type="protein sequence ID" value="DAF86175.1"/>
    <property type="molecule type" value="Genomic_DNA"/>
</dbReference>
<feature type="compositionally biased region" description="Basic residues" evidence="1">
    <location>
        <begin position="196"/>
        <end position="207"/>
    </location>
</feature>
<proteinExistence type="predicted"/>
<dbReference type="InterPro" id="IPR055635">
    <property type="entry name" value="DUF7211"/>
</dbReference>
<organism evidence="2">
    <name type="scientific">Siphoviridae sp. ctuk37</name>
    <dbReference type="NCBI Taxonomy" id="2825715"/>
    <lineage>
        <taxon>Viruses</taxon>
        <taxon>Duplodnaviria</taxon>
        <taxon>Heunggongvirae</taxon>
        <taxon>Uroviricota</taxon>
        <taxon>Caudoviricetes</taxon>
    </lineage>
</organism>
<accession>A0A8S5TVH6</accession>
<feature type="region of interest" description="Disordered" evidence="1">
    <location>
        <begin position="1"/>
        <end position="29"/>
    </location>
</feature>
<feature type="region of interest" description="Disordered" evidence="1">
    <location>
        <begin position="190"/>
        <end position="212"/>
    </location>
</feature>
<feature type="compositionally biased region" description="Basic and acidic residues" evidence="1">
    <location>
        <begin position="19"/>
        <end position="29"/>
    </location>
</feature>
<name>A0A8S5TVH6_9CAUD</name>
<protein>
    <submittedName>
        <fullName evidence="2">Structural protein</fullName>
    </submittedName>
</protein>
<evidence type="ECO:0000256" key="1">
    <source>
        <dbReference type="SAM" id="MobiDB-lite"/>
    </source>
</evidence>
<evidence type="ECO:0000313" key="2">
    <source>
        <dbReference type="EMBL" id="DAF86175.1"/>
    </source>
</evidence>
<reference evidence="2" key="1">
    <citation type="journal article" date="2021" name="Proc. Natl. Acad. Sci. U.S.A.">
        <title>A Catalog of Tens of Thousands of Viruses from Human Metagenomes Reveals Hidden Associations with Chronic Diseases.</title>
        <authorList>
            <person name="Tisza M.J."/>
            <person name="Buck C.B."/>
        </authorList>
    </citation>
    <scope>NUCLEOTIDE SEQUENCE</scope>
    <source>
        <strain evidence="2">Ctuk37</strain>
    </source>
</reference>